<reference evidence="12 13" key="1">
    <citation type="submission" date="2019-08" db="EMBL/GenBank/DDBJ databases">
        <title>Actinomadura sp. nov. CYP1-5 isolated from mountain soil.</title>
        <authorList>
            <person name="Songsumanus A."/>
            <person name="Kuncharoen N."/>
            <person name="Kudo T."/>
            <person name="Yuki M."/>
            <person name="Igarashi Y."/>
            <person name="Tanasupawat S."/>
        </authorList>
    </citation>
    <scope>NUCLEOTIDE SEQUENCE [LARGE SCALE GENOMIC DNA]</scope>
    <source>
        <strain evidence="12 13">JCM 14158</strain>
    </source>
</reference>
<keyword evidence="6" id="KW-0378">Hydrolase</keyword>
<dbReference type="InterPro" id="IPR044857">
    <property type="entry name" value="T7SS_EccB_R1"/>
</dbReference>
<evidence type="ECO:0000256" key="8">
    <source>
        <dbReference type="ARBA" id="ARBA00022989"/>
    </source>
</evidence>
<dbReference type="Pfam" id="PF05108">
    <property type="entry name" value="T7SS_ESX1_EccB"/>
    <property type="match status" value="1"/>
</dbReference>
<keyword evidence="9 11" id="KW-0472">Membrane</keyword>
<evidence type="ECO:0000256" key="3">
    <source>
        <dbReference type="ARBA" id="ARBA00022475"/>
    </source>
</evidence>
<dbReference type="InterPro" id="IPR007795">
    <property type="entry name" value="T7SS_EccB"/>
</dbReference>
<comment type="subcellular location">
    <subcellularLocation>
        <location evidence="1">Cell membrane</location>
        <topology evidence="1">Single-pass membrane protein</topology>
    </subcellularLocation>
</comment>
<dbReference type="GO" id="GO:0005524">
    <property type="term" value="F:ATP binding"/>
    <property type="evidence" value="ECO:0007669"/>
    <property type="project" value="UniProtKB-KW"/>
</dbReference>
<evidence type="ECO:0000256" key="10">
    <source>
        <dbReference type="SAM" id="MobiDB-lite"/>
    </source>
</evidence>
<evidence type="ECO:0000313" key="12">
    <source>
        <dbReference type="EMBL" id="TYB40877.1"/>
    </source>
</evidence>
<dbReference type="InterPro" id="IPR042485">
    <property type="entry name" value="T7SS_EccB_R3"/>
</dbReference>
<keyword evidence="5" id="KW-0547">Nucleotide-binding</keyword>
<comment type="similarity">
    <text evidence="2">Belongs to the EccB family.</text>
</comment>
<evidence type="ECO:0000256" key="4">
    <source>
        <dbReference type="ARBA" id="ARBA00022692"/>
    </source>
</evidence>
<dbReference type="PANTHER" id="PTHR40765:SF2">
    <property type="entry name" value="ESX-2 SECRETION SYSTEM ATPASE ECCB2"/>
    <property type="match status" value="1"/>
</dbReference>
<dbReference type="Gene3D" id="2.40.50.910">
    <property type="entry name" value="Type VII secretion system EccB, repeat 3 domain"/>
    <property type="match status" value="1"/>
</dbReference>
<evidence type="ECO:0000256" key="7">
    <source>
        <dbReference type="ARBA" id="ARBA00022840"/>
    </source>
</evidence>
<name>A0A5D0N995_9ACTN</name>
<dbReference type="RefSeq" id="WP_067900018.1">
    <property type="nucleotide sequence ID" value="NZ_VSFG01000012.1"/>
</dbReference>
<feature type="region of interest" description="Disordered" evidence="10">
    <location>
        <begin position="458"/>
        <end position="479"/>
    </location>
</feature>
<accession>A0A5D0N995</accession>
<evidence type="ECO:0000256" key="5">
    <source>
        <dbReference type="ARBA" id="ARBA00022741"/>
    </source>
</evidence>
<evidence type="ECO:0000256" key="11">
    <source>
        <dbReference type="SAM" id="Phobius"/>
    </source>
</evidence>
<feature type="transmembrane region" description="Helical" evidence="11">
    <location>
        <begin position="39"/>
        <end position="62"/>
    </location>
</feature>
<evidence type="ECO:0000313" key="13">
    <source>
        <dbReference type="Proteomes" id="UP000323380"/>
    </source>
</evidence>
<dbReference type="Gene3D" id="3.30.2390.20">
    <property type="entry name" value="Type VII secretion system EccB, repeat 1 domain"/>
    <property type="match status" value="1"/>
</dbReference>
<dbReference type="STRING" id="1220554.GCA_001552135_06381"/>
<dbReference type="EMBL" id="VSFG01000012">
    <property type="protein sequence ID" value="TYB40877.1"/>
    <property type="molecule type" value="Genomic_DNA"/>
</dbReference>
<sequence length="479" mass="48571">MQTKRDLLQAHRLMTHRASQALILAEPDYPEQPLRKMNVGTFAGIMVGILVAAGFGIVGLLIGGGSDGLDKPGVVLIEKETGAAFVWCKPRGAQKDVLCPVANYASAKLAASLANGGGGGPAEQKSVSAKSLSKFTRGPMIGIPGAPDSVPAAKRLVGGPWSVCVRQNAGGGPGQSVVSLVGGRDVGGEPLDPATGVVVSTGANNNWLIWKNQRMLLSPAGLTVLSASAPAAVSPGFVNALPPGPDFAPPRIPGAGGKPQFAGAAGVIGQVFRVKGVGSGDQPYVLMADGYAPISPLQAALIQNSAAYTQPKDTPLDGAAVTNHRSAQPVLDERLPQTAIKVRPYDAKDSLCVVYPDTKKSSTAAKLTIGGGADLPMPTQATGTGVDNVVLPPGSAVLAGVLPASGSIEAINTYALVADDGKRYSLKSPETAKALGYSISAEKNDAVPVPANLLNLVPQGPALDPQKALEPIQPGSTGA</sequence>
<dbReference type="GO" id="GO:0016787">
    <property type="term" value="F:hydrolase activity"/>
    <property type="evidence" value="ECO:0007669"/>
    <property type="project" value="UniProtKB-KW"/>
</dbReference>
<evidence type="ECO:0000256" key="9">
    <source>
        <dbReference type="ARBA" id="ARBA00023136"/>
    </source>
</evidence>
<dbReference type="PANTHER" id="PTHR40765">
    <property type="entry name" value="ESX-2 SECRETION SYSTEM ATPASE ECCB2"/>
    <property type="match status" value="1"/>
</dbReference>
<dbReference type="NCBIfam" id="TIGR03919">
    <property type="entry name" value="T7SS_EccB"/>
    <property type="match status" value="1"/>
</dbReference>
<dbReference type="AlphaFoldDB" id="A0A5D0N995"/>
<dbReference type="GO" id="GO:0005886">
    <property type="term" value="C:plasma membrane"/>
    <property type="evidence" value="ECO:0007669"/>
    <property type="project" value="UniProtKB-SubCell"/>
</dbReference>
<gene>
    <name evidence="12" type="primary">eccB</name>
    <name evidence="12" type="ORF">FXF69_38360</name>
</gene>
<comment type="caution">
    <text evidence="12">The sequence shown here is derived from an EMBL/GenBank/DDBJ whole genome shotgun (WGS) entry which is preliminary data.</text>
</comment>
<keyword evidence="4 11" id="KW-0812">Transmembrane</keyword>
<dbReference type="Proteomes" id="UP000323380">
    <property type="component" value="Unassembled WGS sequence"/>
</dbReference>
<keyword evidence="3" id="KW-1003">Cell membrane</keyword>
<dbReference type="GO" id="GO:0005576">
    <property type="term" value="C:extracellular region"/>
    <property type="evidence" value="ECO:0007669"/>
    <property type="project" value="TreeGrafter"/>
</dbReference>
<evidence type="ECO:0000256" key="6">
    <source>
        <dbReference type="ARBA" id="ARBA00022801"/>
    </source>
</evidence>
<keyword evidence="13" id="KW-1185">Reference proteome</keyword>
<keyword evidence="8 11" id="KW-1133">Transmembrane helix</keyword>
<evidence type="ECO:0000256" key="1">
    <source>
        <dbReference type="ARBA" id="ARBA00004162"/>
    </source>
</evidence>
<protein>
    <submittedName>
        <fullName evidence="12">Type VII secretion protein EccB</fullName>
    </submittedName>
</protein>
<organism evidence="12 13">
    <name type="scientific">Actinomadura chibensis</name>
    <dbReference type="NCBI Taxonomy" id="392828"/>
    <lineage>
        <taxon>Bacteria</taxon>
        <taxon>Bacillati</taxon>
        <taxon>Actinomycetota</taxon>
        <taxon>Actinomycetes</taxon>
        <taxon>Streptosporangiales</taxon>
        <taxon>Thermomonosporaceae</taxon>
        <taxon>Actinomadura</taxon>
    </lineage>
</organism>
<keyword evidence="7" id="KW-0067">ATP-binding</keyword>
<evidence type="ECO:0000256" key="2">
    <source>
        <dbReference type="ARBA" id="ARBA00008149"/>
    </source>
</evidence>
<proteinExistence type="inferred from homology"/>